<dbReference type="FunFam" id="3.30.1370.50:FF:000001">
    <property type="entry name" value="R3H domain-containing protein 2 isoform 1"/>
    <property type="match status" value="1"/>
</dbReference>
<evidence type="ECO:0000259" key="4">
    <source>
        <dbReference type="PROSITE" id="PS51673"/>
    </source>
</evidence>
<feature type="domain" description="R3H" evidence="3">
    <location>
        <begin position="164"/>
        <end position="227"/>
    </location>
</feature>
<dbReference type="GO" id="GO:0034605">
    <property type="term" value="P:cellular response to heat"/>
    <property type="evidence" value="ECO:0007669"/>
    <property type="project" value="Ensembl"/>
</dbReference>
<feature type="compositionally biased region" description="Polar residues" evidence="2">
    <location>
        <begin position="327"/>
        <end position="348"/>
    </location>
</feature>
<feature type="region of interest" description="Disordered" evidence="2">
    <location>
        <begin position="298"/>
        <end position="394"/>
    </location>
</feature>
<dbReference type="CDD" id="cd02642">
    <property type="entry name" value="R3H_encore_like"/>
    <property type="match status" value="1"/>
</dbReference>
<evidence type="ECO:0000313" key="5">
    <source>
        <dbReference type="Proteomes" id="UP000515203"/>
    </source>
</evidence>
<evidence type="ECO:0000256" key="2">
    <source>
        <dbReference type="SAM" id="MobiDB-lite"/>
    </source>
</evidence>
<feature type="region of interest" description="Disordered" evidence="2">
    <location>
        <begin position="1"/>
        <end position="137"/>
    </location>
</feature>
<evidence type="ECO:0000313" key="6">
    <source>
        <dbReference type="RefSeq" id="XP_004635312.1"/>
    </source>
</evidence>
<feature type="compositionally biased region" description="Polar residues" evidence="2">
    <location>
        <begin position="594"/>
        <end position="604"/>
    </location>
</feature>
<protein>
    <submittedName>
        <fullName evidence="6">cAMP-regulated phosphoprotein 21 isoform X3</fullName>
    </submittedName>
</protein>
<organism evidence="5 6">
    <name type="scientific">Octodon degus</name>
    <name type="common">Degu</name>
    <name type="synonym">Sciurus degus</name>
    <dbReference type="NCBI Taxonomy" id="10160"/>
    <lineage>
        <taxon>Eukaryota</taxon>
        <taxon>Metazoa</taxon>
        <taxon>Chordata</taxon>
        <taxon>Craniata</taxon>
        <taxon>Vertebrata</taxon>
        <taxon>Euteleostomi</taxon>
        <taxon>Mammalia</taxon>
        <taxon>Eutheria</taxon>
        <taxon>Euarchontoglires</taxon>
        <taxon>Glires</taxon>
        <taxon>Rodentia</taxon>
        <taxon>Hystricomorpha</taxon>
        <taxon>Octodontidae</taxon>
        <taxon>Octodon</taxon>
    </lineage>
</organism>
<evidence type="ECO:0000259" key="3">
    <source>
        <dbReference type="PROSITE" id="PS51061"/>
    </source>
</evidence>
<dbReference type="PANTHER" id="PTHR15672">
    <property type="entry name" value="CAMP-REGULATED PHOSPHOPROTEIN 21 RELATED R3H DOMAIN CONTAINING PROTEIN"/>
    <property type="match status" value="1"/>
</dbReference>
<dbReference type="InterPro" id="IPR024771">
    <property type="entry name" value="SUZ"/>
</dbReference>
<dbReference type="PROSITE" id="PS51061">
    <property type="entry name" value="R3H"/>
    <property type="match status" value="1"/>
</dbReference>
<dbReference type="GO" id="GO:0003676">
    <property type="term" value="F:nucleic acid binding"/>
    <property type="evidence" value="ECO:0007669"/>
    <property type="project" value="UniProtKB-UniRule"/>
</dbReference>
<proteinExistence type="predicted"/>
<feature type="region of interest" description="Disordered" evidence="2">
    <location>
        <begin position="451"/>
        <end position="506"/>
    </location>
</feature>
<dbReference type="OrthoDB" id="278430at2759"/>
<dbReference type="SMART" id="SM00393">
    <property type="entry name" value="R3H"/>
    <property type="match status" value="1"/>
</dbReference>
<dbReference type="CTD" id="10777"/>
<feature type="compositionally biased region" description="Low complexity" evidence="2">
    <location>
        <begin position="369"/>
        <end position="389"/>
    </location>
</feature>
<name>A0A6P3FA05_OCTDE</name>
<reference evidence="6" key="1">
    <citation type="submission" date="2025-08" db="UniProtKB">
        <authorList>
            <consortium name="RefSeq"/>
        </authorList>
    </citation>
    <scope>IDENTIFICATION</scope>
</reference>
<keyword evidence="1" id="KW-0597">Phosphoprotein</keyword>
<dbReference type="Proteomes" id="UP000515203">
    <property type="component" value="Unplaced"/>
</dbReference>
<evidence type="ECO:0000256" key="1">
    <source>
        <dbReference type="ARBA" id="ARBA00022553"/>
    </source>
</evidence>
<dbReference type="InterPro" id="IPR001374">
    <property type="entry name" value="R3H_dom"/>
</dbReference>
<feature type="compositionally biased region" description="Basic and acidic residues" evidence="2">
    <location>
        <begin position="317"/>
        <end position="326"/>
    </location>
</feature>
<dbReference type="InterPro" id="IPR036867">
    <property type="entry name" value="R3H_dom_sf"/>
</dbReference>
<dbReference type="GO" id="GO:0005737">
    <property type="term" value="C:cytoplasm"/>
    <property type="evidence" value="ECO:0007669"/>
    <property type="project" value="Ensembl"/>
</dbReference>
<feature type="compositionally biased region" description="Basic and acidic residues" evidence="2">
    <location>
        <begin position="102"/>
        <end position="137"/>
    </location>
</feature>
<sequence length="812" mass="88693">MSEQGDLNQAIVEEGRAEQEAATPENGVVKSESLDEEEKLELQRRLAAQNQERRKSKSGAGKGKLTRSLAVCEESSARPGGESLQDQESIHLQLSSFPSLQEEEKPKKDDSEREKEKDKNKDKSSEKPKIRMLSKDCSQEYTDSTGIDLHEFLINTLKNNSRDRMILLKMEQEIIDFIGDNNNHYKKFPQMSSYQRMLVHRVAAYFGLDHNVDQTGKSVIINKTSSTRIPEQRFCEHLKDEKGEESQKRFILKRDNSSIDKEDNQSVCSQESLFVENSRLLEDNNICNETFKKRQLFRGNRDGSGRTSGSRQSSSENELKWSDHQRAWSSTDSDSSNRNLKPTMTKTASFGGITVLTRGDSTSSTRSAGKLSKTGSESSSSAGSSGSLSRTHPPLQSTALVSGVATGSPGCVSYPENGMGGQVPSNNTSYILLPLEAATGIPPGSILLNPHTGQPFVNPDGTPAIYNPPASQQPLRSAMVGQSQQQPQQQPSPQPQQQVQPPQQQMAGTLVTQSVQGLQASSQSVQYPAVSFPPQHLLSVSPTQHFPMRDDVATQFSQMNLSRQSSGDTPEPPSGPVYQSSLMPQPPQQPSYVIASTGQQLSTGGFSGSGPPISQQVLQPPPSPQGFVQQSPPTQMPVYYYPSGQYPTSTSQQYRSMASVQYNAQRSQQMPQATQQAGYQPVLSGQQGFQGLLGVQQPPQSQSVMSSQQGAPVQSMMVSYPTMSSYQVPMTQGSQGLPQQSYQQPIMLPNQAGQGSLPAPGIPVYCNITPSTPQNNLRLIGPHCPSSTVPMMSASCRTNCANMNNTGWQVKF</sequence>
<dbReference type="PANTHER" id="PTHR15672:SF14">
    <property type="entry name" value="CAMP-REGULATED PHOSPHOPROTEIN 21"/>
    <property type="match status" value="1"/>
</dbReference>
<feature type="domain" description="SUZ" evidence="4">
    <location>
        <begin position="228"/>
        <end position="309"/>
    </location>
</feature>
<dbReference type="AlphaFoldDB" id="A0A6P3FA05"/>
<feature type="compositionally biased region" description="Polar residues" evidence="2">
    <location>
        <begin position="559"/>
        <end position="568"/>
    </location>
</feature>
<gene>
    <name evidence="6" type="primary">Arpp21</name>
</gene>
<dbReference type="GeneID" id="101590484"/>
<dbReference type="SUPFAM" id="SSF82708">
    <property type="entry name" value="R3H domain"/>
    <property type="match status" value="1"/>
</dbReference>
<dbReference type="InterPro" id="IPR051937">
    <property type="entry name" value="R3H_domain_containing"/>
</dbReference>
<feature type="region of interest" description="Disordered" evidence="2">
    <location>
        <begin position="559"/>
        <end position="634"/>
    </location>
</feature>
<feature type="compositionally biased region" description="Polar residues" evidence="2">
    <location>
        <begin position="84"/>
        <end position="99"/>
    </location>
</feature>
<dbReference type="RefSeq" id="XP_004635312.1">
    <property type="nucleotide sequence ID" value="XM_004635255.2"/>
</dbReference>
<keyword evidence="5" id="KW-1185">Reference proteome</keyword>
<dbReference type="Gene3D" id="3.30.1370.50">
    <property type="entry name" value="R3H-like domain"/>
    <property type="match status" value="1"/>
</dbReference>
<accession>A0A6P3FA05</accession>
<dbReference type="Pfam" id="PF01424">
    <property type="entry name" value="R3H"/>
    <property type="match status" value="1"/>
</dbReference>
<dbReference type="PROSITE" id="PS51673">
    <property type="entry name" value="SUZ"/>
    <property type="match status" value="1"/>
</dbReference>
<feature type="compositionally biased region" description="Low complexity" evidence="2">
    <location>
        <begin position="482"/>
        <end position="505"/>
    </location>
</feature>
<feature type="compositionally biased region" description="Low complexity" evidence="2">
    <location>
        <begin position="305"/>
        <end position="315"/>
    </location>
</feature>